<evidence type="ECO:0000313" key="2">
    <source>
        <dbReference type="Proteomes" id="UP001177670"/>
    </source>
</evidence>
<gene>
    <name evidence="1" type="ORF">K0M31_009564</name>
</gene>
<reference evidence="1" key="1">
    <citation type="submission" date="2021-10" db="EMBL/GenBank/DDBJ databases">
        <title>Melipona bicolor Genome sequencing and assembly.</title>
        <authorList>
            <person name="Araujo N.S."/>
            <person name="Arias M.C."/>
        </authorList>
    </citation>
    <scope>NUCLEOTIDE SEQUENCE</scope>
    <source>
        <strain evidence="1">USP_2M_L1-L4_2017</strain>
        <tissue evidence="1">Whole body</tissue>
    </source>
</reference>
<dbReference type="Proteomes" id="UP001177670">
    <property type="component" value="Unassembled WGS sequence"/>
</dbReference>
<accession>A0AA40KJ96</accession>
<comment type="caution">
    <text evidence="1">The sequence shown here is derived from an EMBL/GenBank/DDBJ whole genome shotgun (WGS) entry which is preliminary data.</text>
</comment>
<protein>
    <submittedName>
        <fullName evidence="1">Uncharacterized protein</fullName>
    </submittedName>
</protein>
<organism evidence="1 2">
    <name type="scientific">Melipona bicolor</name>
    <dbReference type="NCBI Taxonomy" id="60889"/>
    <lineage>
        <taxon>Eukaryota</taxon>
        <taxon>Metazoa</taxon>
        <taxon>Ecdysozoa</taxon>
        <taxon>Arthropoda</taxon>
        <taxon>Hexapoda</taxon>
        <taxon>Insecta</taxon>
        <taxon>Pterygota</taxon>
        <taxon>Neoptera</taxon>
        <taxon>Endopterygota</taxon>
        <taxon>Hymenoptera</taxon>
        <taxon>Apocrita</taxon>
        <taxon>Aculeata</taxon>
        <taxon>Apoidea</taxon>
        <taxon>Anthophila</taxon>
        <taxon>Apidae</taxon>
        <taxon>Melipona</taxon>
    </lineage>
</organism>
<dbReference type="EMBL" id="JAHYIQ010000023">
    <property type="protein sequence ID" value="KAK1122342.1"/>
    <property type="molecule type" value="Genomic_DNA"/>
</dbReference>
<dbReference type="AlphaFoldDB" id="A0AA40KJ96"/>
<name>A0AA40KJ96_9HYME</name>
<proteinExistence type="predicted"/>
<sequence>MAGYNHSNPQRVVYHATYPTPLAPNGDPIKLPENLETLPRAEHFPTQRHRWNTNEVSCEPIIFLDFLLEIL</sequence>
<keyword evidence="2" id="KW-1185">Reference proteome</keyword>
<evidence type="ECO:0000313" key="1">
    <source>
        <dbReference type="EMBL" id="KAK1122342.1"/>
    </source>
</evidence>